<keyword evidence="2" id="KW-1185">Reference proteome</keyword>
<evidence type="ECO:0000313" key="3">
    <source>
        <dbReference type="WBParaSite" id="TMUE_3000011684.1"/>
    </source>
</evidence>
<dbReference type="WBParaSite" id="TMUE_3000011684.1">
    <property type="protein sequence ID" value="TMUE_3000011684.1"/>
    <property type="gene ID" value="WBGene00288994"/>
</dbReference>
<accession>A0A5S6QX63</accession>
<dbReference type="Proteomes" id="UP000046395">
    <property type="component" value="Unassembled WGS sequence"/>
</dbReference>
<sequence>MAGSRRNTLSQSAFRCKTNAGWNGHSASHPAQREHLEKRTNGGESTAKAEGSIVRRLATNQRWQKTFPVGGVEALGALAASGRSLSVAVGLPGGGPINGSTLSFPTASPLDEGGQAKKKVVSKLQPPARLATQSIRQLGRHAARATCASLQGKENPTHRPDWRRRLRGRDVHKLVLKAEQFENFRVGGEGTIFPVKGSPLELPSTSSGDAWSKGEAAAAEVTRCYQGRPDTMCK</sequence>
<reference evidence="3" key="1">
    <citation type="submission" date="2019-12" db="UniProtKB">
        <authorList>
            <consortium name="WormBaseParasite"/>
        </authorList>
    </citation>
    <scope>IDENTIFICATION</scope>
</reference>
<organism evidence="2 3">
    <name type="scientific">Trichuris muris</name>
    <name type="common">Mouse whipworm</name>
    <dbReference type="NCBI Taxonomy" id="70415"/>
    <lineage>
        <taxon>Eukaryota</taxon>
        <taxon>Metazoa</taxon>
        <taxon>Ecdysozoa</taxon>
        <taxon>Nematoda</taxon>
        <taxon>Enoplea</taxon>
        <taxon>Dorylaimia</taxon>
        <taxon>Trichinellida</taxon>
        <taxon>Trichuridae</taxon>
        <taxon>Trichuris</taxon>
    </lineage>
</organism>
<proteinExistence type="predicted"/>
<name>A0A5S6QX63_TRIMR</name>
<evidence type="ECO:0000313" key="2">
    <source>
        <dbReference type="Proteomes" id="UP000046395"/>
    </source>
</evidence>
<dbReference type="AlphaFoldDB" id="A0A5S6QX63"/>
<feature type="compositionally biased region" description="Basic and acidic residues" evidence="1">
    <location>
        <begin position="31"/>
        <end position="41"/>
    </location>
</feature>
<protein>
    <submittedName>
        <fullName evidence="3">Uncharacterized protein</fullName>
    </submittedName>
</protein>
<evidence type="ECO:0000256" key="1">
    <source>
        <dbReference type="SAM" id="MobiDB-lite"/>
    </source>
</evidence>
<feature type="region of interest" description="Disordered" evidence="1">
    <location>
        <begin position="19"/>
        <end position="53"/>
    </location>
</feature>